<evidence type="ECO:0000256" key="1">
    <source>
        <dbReference type="SAM" id="SignalP"/>
    </source>
</evidence>
<dbReference type="SMR" id="A0A7M7GH85"/>
<accession>A0A7M7GH85</accession>
<dbReference type="OMA" id="CTWKLHA"/>
<feature type="signal peptide" evidence="1">
    <location>
        <begin position="1"/>
        <end position="18"/>
    </location>
</feature>
<evidence type="ECO:0000313" key="3">
    <source>
        <dbReference type="Proteomes" id="UP000002358"/>
    </source>
</evidence>
<keyword evidence="1" id="KW-0732">Signal</keyword>
<dbReference type="Gene3D" id="2.60.120.290">
    <property type="entry name" value="Spermadhesin, CUB domain"/>
    <property type="match status" value="1"/>
</dbReference>
<proteinExistence type="predicted"/>
<name>A0A7M7GH85_NASVI</name>
<dbReference type="OrthoDB" id="7691758at2759"/>
<dbReference type="InParanoid" id="A0A7M7GH85"/>
<dbReference type="SUPFAM" id="SSF49854">
    <property type="entry name" value="Spermadhesin, CUB domain"/>
    <property type="match status" value="1"/>
</dbReference>
<protein>
    <recommendedName>
        <fullName evidence="4">CUB domain-containing protein</fullName>
    </recommendedName>
</protein>
<evidence type="ECO:0000313" key="2">
    <source>
        <dbReference type="EnsemblMetazoa" id="XP_003425549"/>
    </source>
</evidence>
<reference evidence="2" key="1">
    <citation type="submission" date="2021-01" db="UniProtKB">
        <authorList>
            <consortium name="EnsemblMetazoa"/>
        </authorList>
    </citation>
    <scope>IDENTIFICATION</scope>
</reference>
<keyword evidence="3" id="KW-1185">Reference proteome</keyword>
<organism evidence="2 3">
    <name type="scientific">Nasonia vitripennis</name>
    <name type="common">Parasitic wasp</name>
    <dbReference type="NCBI Taxonomy" id="7425"/>
    <lineage>
        <taxon>Eukaryota</taxon>
        <taxon>Metazoa</taxon>
        <taxon>Ecdysozoa</taxon>
        <taxon>Arthropoda</taxon>
        <taxon>Hexapoda</taxon>
        <taxon>Insecta</taxon>
        <taxon>Pterygota</taxon>
        <taxon>Neoptera</taxon>
        <taxon>Endopterygota</taxon>
        <taxon>Hymenoptera</taxon>
        <taxon>Apocrita</taxon>
        <taxon>Proctotrupomorpha</taxon>
        <taxon>Chalcidoidea</taxon>
        <taxon>Pteromalidae</taxon>
        <taxon>Pteromalinae</taxon>
        <taxon>Nasonia</taxon>
    </lineage>
</organism>
<dbReference type="KEGG" id="nvi:100678213"/>
<dbReference type="InterPro" id="IPR035914">
    <property type="entry name" value="Sperma_CUB_dom_sf"/>
</dbReference>
<dbReference type="EnsemblMetazoa" id="XM_003425501">
    <property type="protein sequence ID" value="XP_003425549"/>
    <property type="gene ID" value="LOC100678213"/>
</dbReference>
<feature type="chain" id="PRO_5029550065" description="CUB domain-containing protein" evidence="1">
    <location>
        <begin position="19"/>
        <end position="188"/>
    </location>
</feature>
<gene>
    <name evidence="2" type="primary">100678213</name>
</gene>
<dbReference type="Proteomes" id="UP000002358">
    <property type="component" value="Chromosome 1"/>
</dbReference>
<sequence length="188" mass="21265">MRTVIMCLALACVAMARSEGYWVQFTAKSVKSDIFIPLRANKTTSLINECGKEVTEPLGILEHTYKQGSASSDEKCTWKLHAPKNHVVNVISVLFVLEDEIKPSKDDDVKTSTISLYDGGEAVEKKLLTRYFVTPQEKVGYFVQSISSSQDMVVEIKYHDNKDFASQKILVNYEFLDVEKMKELLRAT</sequence>
<dbReference type="AlphaFoldDB" id="A0A7M7GH85"/>
<evidence type="ECO:0008006" key="4">
    <source>
        <dbReference type="Google" id="ProtNLM"/>
    </source>
</evidence>